<dbReference type="GO" id="GO:0061503">
    <property type="term" value="F:tRNA threonylcarbamoyladenosine dehydratase"/>
    <property type="evidence" value="ECO:0007669"/>
    <property type="project" value="TreeGrafter"/>
</dbReference>
<dbReference type="PANTHER" id="PTHR43267:SF1">
    <property type="entry name" value="TRNA THREONYLCARBAMOYLADENOSINE DEHYDRATASE"/>
    <property type="match status" value="1"/>
</dbReference>
<evidence type="ECO:0000313" key="2">
    <source>
        <dbReference type="EMBL" id="CTP89624.1"/>
    </source>
</evidence>
<dbReference type="Gene3D" id="3.40.50.720">
    <property type="entry name" value="NAD(P)-binding Rossmann-like Domain"/>
    <property type="match status" value="1"/>
</dbReference>
<dbReference type="AlphaFoldDB" id="A0A0K2ZZK4"/>
<name>A0A0K2ZZK4_9XANT</name>
<gene>
    <name evidence="2" type="ORF">XTPLMG728_2296</name>
</gene>
<evidence type="ECO:0000313" key="3">
    <source>
        <dbReference type="Proteomes" id="UP000041247"/>
    </source>
</evidence>
<proteinExistence type="predicted"/>
<dbReference type="RefSeq" id="WP_053841196.1">
    <property type="nucleotide sequence ID" value="NZ_CP076250.1"/>
</dbReference>
<organism evidence="2 3">
    <name type="scientific">Xanthomonas graminis pv. poae</name>
    <dbReference type="NCBI Taxonomy" id="227946"/>
    <lineage>
        <taxon>Bacteria</taxon>
        <taxon>Pseudomonadati</taxon>
        <taxon>Pseudomonadota</taxon>
        <taxon>Gammaproteobacteria</taxon>
        <taxon>Lysobacterales</taxon>
        <taxon>Lysobacteraceae</taxon>
        <taxon>Xanthomonas</taxon>
        <taxon>Xanthomonas translucens group</taxon>
        <taxon>Xanthomonas graminis</taxon>
    </lineage>
</organism>
<dbReference type="EMBL" id="CXOK01000070">
    <property type="protein sequence ID" value="CTP89624.1"/>
    <property type="molecule type" value="Genomic_DNA"/>
</dbReference>
<reference evidence="2 3" key="1">
    <citation type="submission" date="2015-07" db="EMBL/GenBank/DDBJ databases">
        <authorList>
            <person name="Noorani M."/>
        </authorList>
    </citation>
    <scope>NUCLEOTIDE SEQUENCE [LARGE SCALE GENOMIC DNA]</scope>
    <source>
        <strain evidence="2">LMG728</strain>
    </source>
</reference>
<sequence>MNEQLRERFAGIDRLYGRGTIERLAQCRVAVVGMGGVGSWVVEALARSAVGHLTLIDADDICVSNTNRQLPALQGQYGRNKARAMAERCVAINPAIAVSAVEAFLTPTNIAELLGGGFDLVIDACDSFRVKVEAIAWCRRRKLPLLTVGSAGGRTDPTLVRIRDVSRTEHDAMLALIRKKLRGEFNFPKNPQRYFGVPAVYSLENVRYPQADGSVCGLRPPLGPDAALNLDCGAGLGAATHITGAFAFAAAGKALEMLLKPKREPQASVATAAVQADDAARIDAL</sequence>
<dbReference type="Proteomes" id="UP000041247">
    <property type="component" value="Unassembled WGS sequence"/>
</dbReference>
<accession>A0A0K2ZZK4</accession>
<evidence type="ECO:0000259" key="1">
    <source>
        <dbReference type="Pfam" id="PF00899"/>
    </source>
</evidence>
<dbReference type="InterPro" id="IPR035985">
    <property type="entry name" value="Ubiquitin-activating_enz"/>
</dbReference>
<dbReference type="InterPro" id="IPR000594">
    <property type="entry name" value="ThiF_NAD_FAD-bd"/>
</dbReference>
<protein>
    <submittedName>
        <fullName evidence="2">Nad/fad binding protein</fullName>
    </submittedName>
</protein>
<dbReference type="GO" id="GO:0008641">
    <property type="term" value="F:ubiquitin-like modifier activating enzyme activity"/>
    <property type="evidence" value="ECO:0007669"/>
    <property type="project" value="InterPro"/>
</dbReference>
<dbReference type="PANTHER" id="PTHR43267">
    <property type="entry name" value="TRNA THREONYLCARBAMOYLADENOSINE DEHYDRATASE"/>
    <property type="match status" value="1"/>
</dbReference>
<feature type="domain" description="THIF-type NAD/FAD binding fold" evidence="1">
    <location>
        <begin position="16"/>
        <end position="261"/>
    </location>
</feature>
<dbReference type="CDD" id="cd00755">
    <property type="entry name" value="YgdL_like"/>
    <property type="match status" value="1"/>
</dbReference>
<dbReference type="GO" id="GO:0061504">
    <property type="term" value="P:cyclic threonylcarbamoyladenosine biosynthetic process"/>
    <property type="evidence" value="ECO:0007669"/>
    <property type="project" value="TreeGrafter"/>
</dbReference>
<dbReference type="Pfam" id="PF00899">
    <property type="entry name" value="ThiF"/>
    <property type="match status" value="1"/>
</dbReference>
<dbReference type="InterPro" id="IPR045886">
    <property type="entry name" value="ThiF/MoeB/HesA"/>
</dbReference>
<dbReference type="SUPFAM" id="SSF69572">
    <property type="entry name" value="Activating enzymes of the ubiquitin-like proteins"/>
    <property type="match status" value="1"/>
</dbReference>